<dbReference type="Pfam" id="PF13963">
    <property type="entry name" value="Transpos_assoc"/>
    <property type="match status" value="1"/>
</dbReference>
<dbReference type="InterPro" id="IPR004252">
    <property type="entry name" value="Probable_transposase_24"/>
</dbReference>
<name>Q9C6V0_ARATH</name>
<dbReference type="Pfam" id="PF13960">
    <property type="entry name" value="DUF4218"/>
    <property type="match status" value="1"/>
</dbReference>
<dbReference type="Pfam" id="PF03004">
    <property type="entry name" value="Transposase_24"/>
    <property type="match status" value="1"/>
</dbReference>
<feature type="compositionally biased region" description="Polar residues" evidence="1">
    <location>
        <begin position="843"/>
        <end position="857"/>
    </location>
</feature>
<feature type="compositionally biased region" description="Polar residues" evidence="1">
    <location>
        <begin position="1319"/>
        <end position="1335"/>
    </location>
</feature>
<dbReference type="PANTHER" id="PTHR10775">
    <property type="entry name" value="OS08G0208400 PROTEIN"/>
    <property type="match status" value="1"/>
</dbReference>
<proteinExistence type="predicted"/>
<organism evidence="5">
    <name type="scientific">Arabidopsis thaliana</name>
    <name type="common">Mouse-ear cress</name>
    <dbReference type="NCBI Taxonomy" id="3702"/>
    <lineage>
        <taxon>Eukaryota</taxon>
        <taxon>Viridiplantae</taxon>
        <taxon>Streptophyta</taxon>
        <taxon>Embryophyta</taxon>
        <taxon>Tracheophyta</taxon>
        <taxon>Spermatophyta</taxon>
        <taxon>Magnoliopsida</taxon>
        <taxon>eudicotyledons</taxon>
        <taxon>Gunneridae</taxon>
        <taxon>Pentapetalae</taxon>
        <taxon>rosids</taxon>
        <taxon>malvids</taxon>
        <taxon>Brassicales</taxon>
        <taxon>Brassicaceae</taxon>
        <taxon>Camelineae</taxon>
        <taxon>Arabidopsis</taxon>
    </lineage>
</organism>
<dbReference type="InterPro" id="IPR058352">
    <property type="entry name" value="DUF8039"/>
</dbReference>
<evidence type="ECO:0000259" key="3">
    <source>
        <dbReference type="Pfam" id="PF13963"/>
    </source>
</evidence>
<evidence type="ECO:0000256" key="1">
    <source>
        <dbReference type="SAM" id="MobiDB-lite"/>
    </source>
</evidence>
<evidence type="ECO:0000313" key="5">
    <source>
        <dbReference type="EMBL" id="AAG60150.1"/>
    </source>
</evidence>
<sequence>MLDKAWVRLCRADPGYEKGAQKFVTDVAAALGVIDMIICPCKDCRSVERQSGSDVVDNLVRRGWMRLTSEIAEGEDIREDEFLAKIKTKNGWSDKSFNELLGTLPEMLPADNVLRTSLYEVKKFLKSFDMGYEKIHACVNDCCLFRKRYKNLENCPKCNASRWKNYMQTGEAKKGVPQKVLRYFLIIPRFKKMFRSKEMAKDLRWHYSNKSTDGKHRHPVDSVTWDKMIDKYPEFAAEERNMRLGLSTDGFNPFNMKNTRYSCWPVLLVNYNLPPDQCMKNENIMLSLLIPGPQQPGNSIDVYLEPFIEDLNHLWKKGELTYDAFSKTTFTLKAMLFWTISDFPAYGNLAGCKVKGKMGCPLCGKGTDSMWLKYSRKHVFMCHRKGLAPTHSYKNKKAWFDGKVEHGRKARILTGREVSHNLKNFKNDFGNAKESGRKRKRNDCIESVTDSDNESSESEEDEEVEVDEDELSRWKKRSIFFKLSYWENLPVRHNLDVMHVERNVGASIVSTLLHCGKSKDGLNSRKDLQDLGVRKDLHPNAQGKRTNLPAAPWSLSKSEKKTFCKHLFEFKGPDREARLGGPIHFRWMYPFERYMKVLKDFVRNSVKPDVCIAESYLAEECMQFCSDFLKKTTSVEEKPERNTEYENNSILEGRPISAGTSFMLTEVDKNIAHLAVIQNMAALDPYVDARSYTGYIVNGQRFHTRSLERESQNSGVYYEATTICRSSAKDTSQVVDLVSYYRTVTDIILLDYNVFYVPIFRCQWAVRGNGVKVEDGFTLEGNAEIGPLPADIDMDAEMDEAEYARSDCEGIYVSNKKGGQKRKKKVADDEPEYIGTIEPQDTAAEQTEPSAKQTEPQTEPVVDQQAEEDLLQKENPLVTDKDGLNEEEAVGEIELSGRTEPQAKRKRQRGPTKMKNIAKDPTVRERVEYTIMRDPVGPGSVKLASYVGTLVREHVPITIETWKDVSQDMKTVPWKSMQARFELDEEFQRVAVLKQMGSLWRSYKSRTVKDINLAPNNQQKMNLRPMNISPIEWRKFVKIKTSAAFKVVSDKYKERRRNQIPHTTSRKGMVRLAEDMKLESGDPSEVTRLKFWVKSRTKKDGTPVNTNAAEQIAAELVGSDGPPTSANPEEDHLSQLLGPDNPGRLRAMSRGMSKTKLACLQVKRKCMTDMEEKQVLLLKKGLRGNSQNKCKLLDLSTDEVIVAEGRWQTQEKNALVNGLPLGPSAVNVFVDKVLMRETFVWRPTMEMMYLEDCLMAFVSWPVHKVVFENLPSASGNQKLSLQHSGLASKSSAGAKSTAACSKSAAFKSTSSKSSASGSETPLENANGSSSPIQKTLQKSQCFNQGISKKNMKCKLMDITGKKRVMAERRWATNDPKQKVHFVPLDDNAVKVWVDIVKVSDVTVWRPSDEVEIMEDALGTAIAWPEDKVIMS</sequence>
<feature type="domain" description="Transposase-associated" evidence="3">
    <location>
        <begin position="4"/>
        <end position="66"/>
    </location>
</feature>
<feature type="region of interest" description="Disordered" evidence="1">
    <location>
        <begin position="429"/>
        <end position="467"/>
    </location>
</feature>
<dbReference type="InterPro" id="IPR029480">
    <property type="entry name" value="Transpos_assoc"/>
</dbReference>
<evidence type="ECO:0000259" key="2">
    <source>
        <dbReference type="Pfam" id="PF13960"/>
    </source>
</evidence>
<dbReference type="EMBL" id="AC074360">
    <property type="protein sequence ID" value="AAG60150.1"/>
    <property type="molecule type" value="Genomic_DNA"/>
</dbReference>
<protein>
    <submittedName>
        <fullName evidence="5">En/Spm-like transposon protein, putative</fullName>
    </submittedName>
</protein>
<accession>Q9C6V0</accession>
<dbReference type="Pfam" id="PF02992">
    <property type="entry name" value="Transposase_21"/>
    <property type="match status" value="1"/>
</dbReference>
<dbReference type="Pfam" id="PF26133">
    <property type="entry name" value="DUF8039"/>
    <property type="match status" value="2"/>
</dbReference>
<feature type="domain" description="DUF8039" evidence="4">
    <location>
        <begin position="1187"/>
        <end position="1267"/>
    </location>
</feature>
<feature type="compositionally biased region" description="Low complexity" evidence="1">
    <location>
        <begin position="1309"/>
        <end position="1318"/>
    </location>
</feature>
<feature type="compositionally biased region" description="Acidic residues" evidence="1">
    <location>
        <begin position="449"/>
        <end position="467"/>
    </location>
</feature>
<dbReference type="PANTHER" id="PTHR10775:SF182">
    <property type="entry name" value="TRANSPOSON, EN_SPM-LIKE, TRANSPOSASE-ASSOCIATED DOMAIN PROTEIN-RELATED"/>
    <property type="match status" value="1"/>
</dbReference>
<feature type="domain" description="DUF4218" evidence="2">
    <location>
        <begin position="575"/>
        <end position="642"/>
    </location>
</feature>
<feature type="region of interest" description="Disordered" evidence="1">
    <location>
        <begin position="1309"/>
        <end position="1335"/>
    </location>
</feature>
<dbReference type="InterPro" id="IPR025452">
    <property type="entry name" value="DUF4218"/>
</dbReference>
<evidence type="ECO:0000259" key="4">
    <source>
        <dbReference type="Pfam" id="PF26133"/>
    </source>
</evidence>
<reference key="1">
    <citation type="journal article" date="2000" name="Nature">
        <title>Sequence and analysis of chromosome 1 of the plant Arabidopsis thaliana.</title>
        <authorList>
            <person name="Theologis A."/>
            <person name="Ecker J.R."/>
            <person name="Palm C.J."/>
            <person name="Federspiel N.A."/>
            <person name="Kaul S."/>
            <person name="White O."/>
            <person name="Alonso J."/>
            <person name="Altafi H."/>
            <person name="Araujo R."/>
            <person name="Bowman C.L."/>
            <person name="Brooks S.Y."/>
            <person name="Buehler E."/>
            <person name="Chan A."/>
            <person name="Chao Q."/>
            <person name="Chen H."/>
            <person name="Cheuk R.F."/>
            <person name="Chin C.W."/>
            <person name="Chung M.K."/>
            <person name="Conn L."/>
            <person name="Conway A.B."/>
            <person name="Conway A.R."/>
            <person name="Creasy T.H."/>
            <person name="Dewar K."/>
            <person name="Dunn P."/>
            <person name="Etgu P."/>
            <person name="Feldblyum T.V."/>
            <person name="Feng J."/>
            <person name="Fong B."/>
            <person name="Fujii C.Y."/>
            <person name="Gill J.E."/>
            <person name="Goldsmith A.D."/>
            <person name="Haas B."/>
            <person name="Hansen N.F."/>
            <person name="Hughes B."/>
            <person name="Huizar L."/>
            <person name="Hunter J.L."/>
            <person name="Jenkins J."/>
            <person name="Johnson-Hopson C."/>
            <person name="Khan S."/>
            <person name="Khaykin E."/>
            <person name="Kim C.J."/>
            <person name="Koo H.L."/>
            <person name="Kremenetskaia I."/>
            <person name="Kurtz D.B."/>
            <person name="Kwan A."/>
            <person name="Lam B."/>
            <person name="Langin-Hooper S."/>
            <person name="Lee A."/>
            <person name="Lee J.M."/>
            <person name="Lenz C.A."/>
            <person name="Li J.H."/>
            <person name="Li Y."/>
            <person name="Lin X."/>
            <person name="Liu S.X."/>
            <person name="Liu Z.A."/>
            <person name="Luros J.S."/>
            <person name="Maiti R."/>
            <person name="Marziali A."/>
            <person name="Militscher J."/>
            <person name="Miranda M."/>
            <person name="Nguyen M."/>
            <person name="Nierman W.C."/>
            <person name="Osborne B.I."/>
            <person name="Pai G."/>
            <person name="Peterson J."/>
            <person name="Pham P.K."/>
            <person name="Rizzo M."/>
            <person name="Rooney T."/>
            <person name="Rowley D."/>
            <person name="Sakano H."/>
            <person name="Salzberg S.L."/>
            <person name="Schwartz J.R."/>
            <person name="Shinn P."/>
            <person name="Southwick A.M."/>
            <person name="Sun H."/>
            <person name="Tallon L.J."/>
            <person name="Tambunga G."/>
            <person name="Toriumi M.J."/>
            <person name="Town C.D."/>
            <person name="Utterback T."/>
            <person name="Van Aken S."/>
            <person name="Vaysberg M."/>
            <person name="Vysotskaia V.S."/>
            <person name="Walker M."/>
            <person name="Wu D."/>
            <person name="Yu G."/>
            <person name="Fraser C.M."/>
            <person name="Venter J.C."/>
            <person name="Davis R.W."/>
        </authorList>
    </citation>
    <scope>NUCLEOTIDE SEQUENCE [LARGE SCALE GENOMIC DNA]</scope>
    <source>
        <strain>cv. Columbia</strain>
    </source>
</reference>
<gene>
    <name evidence="5" type="primary">F27M3_21</name>
</gene>
<reference evidence="5" key="2">
    <citation type="submission" date="2001-01" db="EMBL/GenBank/DDBJ databases">
        <title>Arabidopsis thaliana chromosome 1 BAC F27M3 genomic sequence.</title>
        <authorList>
            <person name="Lin X."/>
            <person name="Kaul S."/>
            <person name="Town C.D."/>
            <person name="Benito M."/>
            <person name="Creasy T.H."/>
            <person name="Haas B.J."/>
            <person name="Wu D."/>
            <person name="Maiti R."/>
            <person name="Ronning C.M."/>
            <person name="Koo H."/>
            <person name="Fujii C.Y."/>
            <person name="Utterback T.R."/>
            <person name="Barnstead M.E."/>
            <person name="Bowman C.L."/>
            <person name="White O."/>
            <person name="Nierman W.C."/>
            <person name="Fraser C.M."/>
        </authorList>
    </citation>
    <scope>NUCLEOTIDE SEQUENCE</scope>
</reference>
<feature type="domain" description="DUF8039" evidence="4">
    <location>
        <begin position="1349"/>
        <end position="1430"/>
    </location>
</feature>
<feature type="region of interest" description="Disordered" evidence="1">
    <location>
        <begin position="819"/>
        <end position="917"/>
    </location>
</feature>
<feature type="region of interest" description="Disordered" evidence="1">
    <location>
        <begin position="1117"/>
        <end position="1140"/>
    </location>
</feature>
<dbReference type="InterPro" id="IPR004242">
    <property type="entry name" value="Transposase_21"/>
</dbReference>